<protein>
    <recommendedName>
        <fullName evidence="3">F-box domain-containing protein</fullName>
    </recommendedName>
</protein>
<proteinExistence type="predicted"/>
<dbReference type="PANTHER" id="PTHR45982">
    <property type="entry name" value="REGULATOR OF CHROMOSOME CONDENSATION"/>
    <property type="match status" value="1"/>
</dbReference>
<dbReference type="GO" id="GO:0005737">
    <property type="term" value="C:cytoplasm"/>
    <property type="evidence" value="ECO:0007669"/>
    <property type="project" value="TreeGrafter"/>
</dbReference>
<dbReference type="InterPro" id="IPR009091">
    <property type="entry name" value="RCC1/BLIP-II"/>
</dbReference>
<dbReference type="Gene3D" id="1.20.1280.50">
    <property type="match status" value="1"/>
</dbReference>
<evidence type="ECO:0000313" key="4">
    <source>
        <dbReference type="EMBL" id="KAF5378889.1"/>
    </source>
</evidence>
<dbReference type="Gene3D" id="2.130.10.30">
    <property type="entry name" value="Regulator of chromosome condensation 1/beta-lactamase-inhibitor protein II"/>
    <property type="match status" value="2"/>
</dbReference>
<evidence type="ECO:0000259" key="3">
    <source>
        <dbReference type="Pfam" id="PF12937"/>
    </source>
</evidence>
<dbReference type="PANTHER" id="PTHR45982:SF3">
    <property type="entry name" value="F-BOX PROTEIN POF9"/>
    <property type="match status" value="1"/>
</dbReference>
<dbReference type="OrthoDB" id="61110at2759"/>
<dbReference type="PROSITE" id="PS50012">
    <property type="entry name" value="RCC1_3"/>
    <property type="match status" value="4"/>
</dbReference>
<evidence type="ECO:0000313" key="5">
    <source>
        <dbReference type="Proteomes" id="UP000565441"/>
    </source>
</evidence>
<sequence length="570" mass="62728">MSSIADLPIEVLLDNVLSFMQISDILRLGSTNQFFAAVCSDDTFWRRRLQSDFNFSGAGTARTSGWKFIYRGLFNPRVYVWGEKSHGRLGLSKYPKSIMRAVPFPVQLHIPGVRIVSLIAGGMSFHALDSKGQIYVWGTLDGTAPGLKSDGFSEAGTKANSPLRLRMPAATRSISCGRLHASSLDSKGQIWTFLTWGRPFRLVSDLFTDPDSKPLQIECGWAFSCVLTQSGDVFVWWPFSGEMAVHIERVNTEMDDQGDKKASALPDKTIPCVTWDLNEDPVRLPSIPPLPELTEESEEKPTQLIQIAGLDGHIIGLTNKGHVLKFGSLDSKATFTRGNWQYLPAFSEVEKVQTEYYRFSLDPPQTMKITHISANFLHFIAYSTGSSSVVLIGDTETDSQSQPKVIPALQNKSIISVVLGDYHSVALTSDGKVLTWGAYSAGALGLGDPFKLTPGSPGAFETEARRLSALQHSWGEPPSVEVPTEVRFDHGRKTRKDRFCFSIAAAGWHTGALVIDLEPDADEDEDDNIELEPEDPPLPSRIIRQHPNPGPPIIPFPGFRIGFAGRPRGG</sequence>
<evidence type="ECO:0000256" key="2">
    <source>
        <dbReference type="SAM" id="MobiDB-lite"/>
    </source>
</evidence>
<keyword evidence="5" id="KW-1185">Reference proteome</keyword>
<dbReference type="GO" id="GO:0005085">
    <property type="term" value="F:guanyl-nucleotide exchange factor activity"/>
    <property type="evidence" value="ECO:0007669"/>
    <property type="project" value="TreeGrafter"/>
</dbReference>
<dbReference type="EMBL" id="JAACJP010000018">
    <property type="protein sequence ID" value="KAF5378889.1"/>
    <property type="molecule type" value="Genomic_DNA"/>
</dbReference>
<feature type="repeat" description="RCC1" evidence="1">
    <location>
        <begin position="132"/>
        <end position="187"/>
    </location>
</feature>
<dbReference type="InterPro" id="IPR000408">
    <property type="entry name" value="Reg_chr_condens"/>
</dbReference>
<dbReference type="SUPFAM" id="SSF81383">
    <property type="entry name" value="F-box domain"/>
    <property type="match status" value="1"/>
</dbReference>
<reference evidence="4 5" key="1">
    <citation type="journal article" date="2020" name="ISME J.">
        <title>Uncovering the hidden diversity of litter-decomposition mechanisms in mushroom-forming fungi.</title>
        <authorList>
            <person name="Floudas D."/>
            <person name="Bentzer J."/>
            <person name="Ahren D."/>
            <person name="Johansson T."/>
            <person name="Persson P."/>
            <person name="Tunlid A."/>
        </authorList>
    </citation>
    <scope>NUCLEOTIDE SEQUENCE [LARGE SCALE GENOMIC DNA]</scope>
    <source>
        <strain evidence="4 5">CBS 661.87</strain>
    </source>
</reference>
<feature type="region of interest" description="Disordered" evidence="2">
    <location>
        <begin position="523"/>
        <end position="570"/>
    </location>
</feature>
<dbReference type="Pfam" id="PF12937">
    <property type="entry name" value="F-box-like"/>
    <property type="match status" value="1"/>
</dbReference>
<feature type="repeat" description="RCC1" evidence="1">
    <location>
        <begin position="379"/>
        <end position="430"/>
    </location>
</feature>
<gene>
    <name evidence="4" type="ORF">D9615_006986</name>
</gene>
<dbReference type="Pfam" id="PF13540">
    <property type="entry name" value="RCC1_2"/>
    <property type="match status" value="2"/>
</dbReference>
<feature type="compositionally biased region" description="Low complexity" evidence="2">
    <location>
        <begin position="556"/>
        <end position="570"/>
    </location>
</feature>
<accession>A0A8H5H8X9</accession>
<name>A0A8H5H8X9_9AGAR</name>
<feature type="repeat" description="RCC1" evidence="1">
    <location>
        <begin position="431"/>
        <end position="516"/>
    </location>
</feature>
<dbReference type="InterPro" id="IPR001810">
    <property type="entry name" value="F-box_dom"/>
</dbReference>
<feature type="compositionally biased region" description="Acidic residues" evidence="2">
    <location>
        <begin position="523"/>
        <end position="535"/>
    </location>
</feature>
<dbReference type="Proteomes" id="UP000565441">
    <property type="component" value="Unassembled WGS sequence"/>
</dbReference>
<organism evidence="4 5">
    <name type="scientific">Tricholomella constricta</name>
    <dbReference type="NCBI Taxonomy" id="117010"/>
    <lineage>
        <taxon>Eukaryota</taxon>
        <taxon>Fungi</taxon>
        <taxon>Dikarya</taxon>
        <taxon>Basidiomycota</taxon>
        <taxon>Agaricomycotina</taxon>
        <taxon>Agaricomycetes</taxon>
        <taxon>Agaricomycetidae</taxon>
        <taxon>Agaricales</taxon>
        <taxon>Tricholomatineae</taxon>
        <taxon>Lyophyllaceae</taxon>
        <taxon>Tricholomella</taxon>
    </lineage>
</organism>
<dbReference type="SUPFAM" id="SSF50985">
    <property type="entry name" value="RCC1/BLIP-II"/>
    <property type="match status" value="2"/>
</dbReference>
<feature type="domain" description="F-box" evidence="3">
    <location>
        <begin position="4"/>
        <end position="49"/>
    </location>
</feature>
<dbReference type="InterPro" id="IPR036047">
    <property type="entry name" value="F-box-like_dom_sf"/>
</dbReference>
<dbReference type="AlphaFoldDB" id="A0A8H5H8X9"/>
<dbReference type="InterPro" id="IPR051553">
    <property type="entry name" value="Ran_GTPase-activating"/>
</dbReference>
<comment type="caution">
    <text evidence="4">The sequence shown here is derived from an EMBL/GenBank/DDBJ whole genome shotgun (WGS) entry which is preliminary data.</text>
</comment>
<dbReference type="PRINTS" id="PR00633">
    <property type="entry name" value="RCCNDNSATION"/>
</dbReference>
<evidence type="ECO:0000256" key="1">
    <source>
        <dbReference type="PROSITE-ProRule" id="PRU00235"/>
    </source>
</evidence>
<feature type="repeat" description="RCC1" evidence="1">
    <location>
        <begin position="76"/>
        <end position="131"/>
    </location>
</feature>